<dbReference type="PANTHER" id="PTHR47186:SF39">
    <property type="entry name" value="NBS-LRR RESISTANCE PROTEIN ISOFORM 1"/>
    <property type="match status" value="1"/>
</dbReference>
<dbReference type="Proteomes" id="UP000436088">
    <property type="component" value="Unassembled WGS sequence"/>
</dbReference>
<keyword evidence="2" id="KW-1185">Reference proteome</keyword>
<evidence type="ECO:0000313" key="1">
    <source>
        <dbReference type="EMBL" id="KAE8678090.1"/>
    </source>
</evidence>
<reference evidence="1" key="1">
    <citation type="submission" date="2019-09" db="EMBL/GenBank/DDBJ databases">
        <title>Draft genome information of white flower Hibiscus syriacus.</title>
        <authorList>
            <person name="Kim Y.-M."/>
        </authorList>
    </citation>
    <scope>NUCLEOTIDE SEQUENCE [LARGE SCALE GENOMIC DNA]</scope>
    <source>
        <strain evidence="1">YM2019G1</strain>
    </source>
</reference>
<protein>
    <submittedName>
        <fullName evidence="1">Uncharacterized protein</fullName>
    </submittedName>
</protein>
<dbReference type="EMBL" id="VEPZ02001345">
    <property type="protein sequence ID" value="KAE8678090.1"/>
    <property type="molecule type" value="Genomic_DNA"/>
</dbReference>
<dbReference type="PANTHER" id="PTHR47186">
    <property type="entry name" value="LEUCINE-RICH REPEAT-CONTAINING PROTEIN 57"/>
    <property type="match status" value="1"/>
</dbReference>
<organism evidence="1 2">
    <name type="scientific">Hibiscus syriacus</name>
    <name type="common">Rose of Sharon</name>
    <dbReference type="NCBI Taxonomy" id="106335"/>
    <lineage>
        <taxon>Eukaryota</taxon>
        <taxon>Viridiplantae</taxon>
        <taxon>Streptophyta</taxon>
        <taxon>Embryophyta</taxon>
        <taxon>Tracheophyta</taxon>
        <taxon>Spermatophyta</taxon>
        <taxon>Magnoliopsida</taxon>
        <taxon>eudicotyledons</taxon>
        <taxon>Gunneridae</taxon>
        <taxon>Pentapetalae</taxon>
        <taxon>rosids</taxon>
        <taxon>malvids</taxon>
        <taxon>Malvales</taxon>
        <taxon>Malvaceae</taxon>
        <taxon>Malvoideae</taxon>
        <taxon>Hibiscus</taxon>
    </lineage>
</organism>
<dbReference type="SUPFAM" id="SSF52058">
    <property type="entry name" value="L domain-like"/>
    <property type="match status" value="1"/>
</dbReference>
<sequence>MPRQEVERWFKKVEEKLAHAQHVECKVVYTTISANIDTELLWYTGTRHMDTAKSKYPITGYPKHPGRDTGRKIIDPDISGNRKSRLQKNIASQLGGNLSDNEDIIIRSGKLSDMLIEQVFTLAGCMRGISDPRLWENAIDELQGDIRNIRDMEDKKKIFGKAGKQLEELPNGEEWNEDSEKVSLMDNSISIVPQDMILPNSISGFEKLTVMLLSACFALKRLPSVLKRQALKKLDLSCSGIKEIPQGLEMLVNLKYLNLGDTRGLKDIPVGLLSKLCRLQYLAIHSILKNAEEMRELNKLEVFEGCFFNLGDLNMYACQRKLLYKHFILVCPLLYSGHNKYIPPASSKLVTFERIELNPRDVIILPYDVQQLHLKQCYGVRCLNDIGLRAAIDLKGCEVEFCDELETVFSSVISFGHSSI</sequence>
<gene>
    <name evidence="1" type="ORF">F3Y22_tig00111445pilonHSYRG00135</name>
</gene>
<accession>A0A6A2Y359</accession>
<proteinExistence type="predicted"/>
<name>A0A6A2Y359_HIBSY</name>
<dbReference type="InterPro" id="IPR032675">
    <property type="entry name" value="LRR_dom_sf"/>
</dbReference>
<dbReference type="AlphaFoldDB" id="A0A6A2Y359"/>
<dbReference type="Gene3D" id="3.80.10.10">
    <property type="entry name" value="Ribonuclease Inhibitor"/>
    <property type="match status" value="1"/>
</dbReference>
<evidence type="ECO:0000313" key="2">
    <source>
        <dbReference type="Proteomes" id="UP000436088"/>
    </source>
</evidence>
<comment type="caution">
    <text evidence="1">The sequence shown here is derived from an EMBL/GenBank/DDBJ whole genome shotgun (WGS) entry which is preliminary data.</text>
</comment>